<dbReference type="AlphaFoldDB" id="A0A3P3XF75"/>
<dbReference type="EMBL" id="FWDM01000002">
    <property type="protein sequence ID" value="SLM09885.1"/>
    <property type="molecule type" value="Genomic_DNA"/>
</dbReference>
<reference evidence="1" key="1">
    <citation type="submission" date="2017-02" db="EMBL/GenBank/DDBJ databases">
        <authorList>
            <person name="Regsiter A."/>
            <person name="William W."/>
        </authorList>
    </citation>
    <scope>NUCLEOTIDE SEQUENCE</scope>
    <source>
        <strain evidence="1">Bib</strain>
    </source>
</reference>
<protein>
    <submittedName>
        <fullName evidence="1">Uncharacterized protein</fullName>
    </submittedName>
</protein>
<evidence type="ECO:0000313" key="1">
    <source>
        <dbReference type="EMBL" id="SLM09885.1"/>
    </source>
</evidence>
<proteinExistence type="predicted"/>
<sequence>MRGRKKYFFDNPRIVAAGAKRKSYIFRALLFASAAISSFLMFSCGTPSAEYLYHPIDFTSETGILRLLPNPSNIDDSYVAALFKGYEIYYHVFDTNDAALNSLSLLQSLSSYDPSYFMSIATSSTYNYYPLLHRFDYLIDPHRPLIVVSNTTNNTYLEFDLNMEINKSWSITSGTDIIVDSVVRNLANNTSADFFVSAYYNSKDQDYTGSDSPKTVYIVFFAVSYGISEASLGNALYSEPVIIDAPVEYTPNS</sequence>
<accession>A0A3P3XF75</accession>
<name>A0A3P3XF75_9SPIR</name>
<gene>
    <name evidence="1" type="ORF">SPIROBIBN47_100115</name>
</gene>
<organism evidence="1">
    <name type="scientific">uncultured spirochete</name>
    <dbReference type="NCBI Taxonomy" id="156406"/>
    <lineage>
        <taxon>Bacteria</taxon>
        <taxon>Pseudomonadati</taxon>
        <taxon>Spirochaetota</taxon>
        <taxon>Spirochaetia</taxon>
        <taxon>Spirochaetales</taxon>
        <taxon>environmental samples</taxon>
    </lineage>
</organism>